<protein>
    <submittedName>
        <fullName evidence="1">Uncharacterized protein</fullName>
    </submittedName>
</protein>
<reference evidence="1 2" key="1">
    <citation type="submission" date="2019-02" db="EMBL/GenBank/DDBJ databases">
        <title>Deep-cultivation of Planctomycetes and their phenomic and genomic characterization uncovers novel biology.</title>
        <authorList>
            <person name="Wiegand S."/>
            <person name="Jogler M."/>
            <person name="Boedeker C."/>
            <person name="Pinto D."/>
            <person name="Vollmers J."/>
            <person name="Rivas-Marin E."/>
            <person name="Kohn T."/>
            <person name="Peeters S.H."/>
            <person name="Heuer A."/>
            <person name="Rast P."/>
            <person name="Oberbeckmann S."/>
            <person name="Bunk B."/>
            <person name="Jeske O."/>
            <person name="Meyerdierks A."/>
            <person name="Storesund J.E."/>
            <person name="Kallscheuer N."/>
            <person name="Luecker S."/>
            <person name="Lage O.M."/>
            <person name="Pohl T."/>
            <person name="Merkel B.J."/>
            <person name="Hornburger P."/>
            <person name="Mueller R.-W."/>
            <person name="Bruemmer F."/>
            <person name="Labrenz M."/>
            <person name="Spormann A.M."/>
            <person name="Op den Camp H."/>
            <person name="Overmann J."/>
            <person name="Amann R."/>
            <person name="Jetten M.S.M."/>
            <person name="Mascher T."/>
            <person name="Medema M.H."/>
            <person name="Devos D.P."/>
            <person name="Kaster A.-K."/>
            <person name="Ovreas L."/>
            <person name="Rohde M."/>
            <person name="Galperin M.Y."/>
            <person name="Jogler C."/>
        </authorList>
    </citation>
    <scope>NUCLEOTIDE SEQUENCE [LARGE SCALE GENOMIC DNA]</scope>
    <source>
        <strain evidence="1 2">HG15A2</strain>
    </source>
</reference>
<evidence type="ECO:0000313" key="2">
    <source>
        <dbReference type="Proteomes" id="UP000319852"/>
    </source>
</evidence>
<keyword evidence="2" id="KW-1185">Reference proteome</keyword>
<organism evidence="1 2">
    <name type="scientific">Adhaeretor mobilis</name>
    <dbReference type="NCBI Taxonomy" id="1930276"/>
    <lineage>
        <taxon>Bacteria</taxon>
        <taxon>Pseudomonadati</taxon>
        <taxon>Planctomycetota</taxon>
        <taxon>Planctomycetia</taxon>
        <taxon>Pirellulales</taxon>
        <taxon>Lacipirellulaceae</taxon>
        <taxon>Adhaeretor</taxon>
    </lineage>
</organism>
<dbReference type="AlphaFoldDB" id="A0A517MU79"/>
<gene>
    <name evidence="1" type="ORF">HG15A2_17150</name>
</gene>
<dbReference type="Proteomes" id="UP000319852">
    <property type="component" value="Chromosome"/>
</dbReference>
<dbReference type="EMBL" id="CP036263">
    <property type="protein sequence ID" value="QDS98438.1"/>
    <property type="molecule type" value="Genomic_DNA"/>
</dbReference>
<evidence type="ECO:0000313" key="1">
    <source>
        <dbReference type="EMBL" id="QDS98438.1"/>
    </source>
</evidence>
<dbReference type="KEGG" id="amob:HG15A2_17150"/>
<proteinExistence type="predicted"/>
<sequence length="62" mass="6969">MTGVMGTRPTEDSTPQKNYGRGRWVEFGAYCAESTLVRKEQFESWWEMVGFPSNSQSRCGGG</sequence>
<name>A0A517MU79_9BACT</name>
<accession>A0A517MU79</accession>